<evidence type="ECO:0000256" key="3">
    <source>
        <dbReference type="ARBA" id="ARBA00022840"/>
    </source>
</evidence>
<dbReference type="InterPro" id="IPR017441">
    <property type="entry name" value="Protein_kinase_ATP_BS"/>
</dbReference>
<dbReference type="PANTHER" id="PTHR11909">
    <property type="entry name" value="CASEIN KINASE-RELATED"/>
    <property type="match status" value="1"/>
</dbReference>
<dbReference type="InterPro" id="IPR000719">
    <property type="entry name" value="Prot_kinase_dom"/>
</dbReference>
<dbReference type="PROSITE" id="PS50011">
    <property type="entry name" value="PROTEIN_KINASE_DOM"/>
    <property type="match status" value="1"/>
</dbReference>
<feature type="region of interest" description="Disordered" evidence="6">
    <location>
        <begin position="350"/>
        <end position="446"/>
    </location>
</feature>
<evidence type="ECO:0000256" key="5">
    <source>
        <dbReference type="RuleBase" id="RU000304"/>
    </source>
</evidence>
<evidence type="ECO:0000256" key="2">
    <source>
        <dbReference type="ARBA" id="ARBA00022741"/>
    </source>
</evidence>
<dbReference type="InterPro" id="IPR050235">
    <property type="entry name" value="CK1_Ser-Thr_kinase"/>
</dbReference>
<feature type="compositionally biased region" description="Polar residues" evidence="6">
    <location>
        <begin position="426"/>
        <end position="441"/>
    </location>
</feature>
<dbReference type="Pfam" id="PF00069">
    <property type="entry name" value="Pkinase"/>
    <property type="match status" value="1"/>
</dbReference>
<dbReference type="GO" id="GO:0005524">
    <property type="term" value="F:ATP binding"/>
    <property type="evidence" value="ECO:0007669"/>
    <property type="project" value="UniProtKB-UniRule"/>
</dbReference>
<keyword evidence="5" id="KW-0723">Serine/threonine-protein kinase</keyword>
<dbReference type="PROSITE" id="PS00108">
    <property type="entry name" value="PROTEIN_KINASE_ST"/>
    <property type="match status" value="1"/>
</dbReference>
<dbReference type="InterPro" id="IPR011009">
    <property type="entry name" value="Kinase-like_dom_sf"/>
</dbReference>
<evidence type="ECO:0000259" key="7">
    <source>
        <dbReference type="PROSITE" id="PS50011"/>
    </source>
</evidence>
<dbReference type="Gene3D" id="1.10.510.10">
    <property type="entry name" value="Transferase(Phosphotransferase) domain 1"/>
    <property type="match status" value="1"/>
</dbReference>
<feature type="binding site" evidence="4">
    <location>
        <position position="76"/>
    </location>
    <ligand>
        <name>ATP</name>
        <dbReference type="ChEBI" id="CHEBI:30616"/>
    </ligand>
</feature>
<reference evidence="8" key="1">
    <citation type="submission" date="2014-12" db="EMBL/GenBank/DDBJ databases">
        <title>Insight into the proteome of Arion vulgaris.</title>
        <authorList>
            <person name="Aradska J."/>
            <person name="Bulat T."/>
            <person name="Smidak R."/>
            <person name="Sarate P."/>
            <person name="Gangsoo J."/>
            <person name="Sialana F."/>
            <person name="Bilban M."/>
            <person name="Lubec G."/>
        </authorList>
    </citation>
    <scope>NUCLEOTIDE SEQUENCE</scope>
    <source>
        <tissue evidence="8">Skin</tissue>
    </source>
</reference>
<keyword evidence="2 4" id="KW-0547">Nucleotide-binding</keyword>
<keyword evidence="5" id="KW-0808">Transferase</keyword>
<gene>
    <name evidence="8" type="primary">ORF174845</name>
</gene>
<evidence type="ECO:0000256" key="4">
    <source>
        <dbReference type="PROSITE-ProRule" id="PRU10141"/>
    </source>
</evidence>
<accession>A0A0B7BD82</accession>
<dbReference type="PROSITE" id="PS00107">
    <property type="entry name" value="PROTEIN_KINASE_ATP"/>
    <property type="match status" value="1"/>
</dbReference>
<feature type="compositionally biased region" description="Low complexity" evidence="6">
    <location>
        <begin position="398"/>
        <end position="418"/>
    </location>
</feature>
<dbReference type="EC" id="2.7.11.1" evidence="1"/>
<dbReference type="SMART" id="SM00220">
    <property type="entry name" value="S_TKc"/>
    <property type="match status" value="1"/>
</dbReference>
<dbReference type="InterPro" id="IPR008271">
    <property type="entry name" value="Ser/Thr_kinase_AS"/>
</dbReference>
<dbReference type="EMBL" id="HACG01043255">
    <property type="protein sequence ID" value="CEK90120.1"/>
    <property type="molecule type" value="Transcribed_RNA"/>
</dbReference>
<feature type="region of interest" description="Disordered" evidence="6">
    <location>
        <begin position="1"/>
        <end position="20"/>
    </location>
</feature>
<sequence>MPRRVASAAGAKRGPSAPRSHALPEEFPCGMLLKDLCKKEWHLGNVLGQGGFGLIYLASEAATTSVDKRTQNYVIKIEPKGNGPLFCETHFYQKVAKLEYIQDFVRKHKLKYLGIPPYIGVGIEKYKTQEYRFLVMPRLGTDLQKLLDDECGGKFAPHTTFAVALRIVDALQFLHEREYVHADIKAANILLGFSKGKDIANEVHLVDYGLAYRYTVGSEHKDYKEDLKRAHNGTIEFTSRDAHKGLAPSRRGDIEILGYCMIQWLCGKLPWGNKLTNPNYVAESKESFMDNLQTQITKCIPQKPHISGCMHDYLHHVNELDYHSEPNYNHIKAILKTGLTRAGQKDEWTVNFTTTKQGEKRKLTDSDSTEDTASSSSATPRKSPRGRLIPGPSNAKTPSAANLKKSKAAASKPAVSPSGRSRPKPNLSSPTQRSVPSSNGKGTFGSIKAKKFFPLPAPTKSVTAAATKTSTNRRVRRVVVSQSDTSVQTSPSLVYNI</sequence>
<dbReference type="GO" id="GO:0004674">
    <property type="term" value="F:protein serine/threonine kinase activity"/>
    <property type="evidence" value="ECO:0007669"/>
    <property type="project" value="UniProtKB-KW"/>
</dbReference>
<proteinExistence type="inferred from homology"/>
<dbReference type="SUPFAM" id="SSF56112">
    <property type="entry name" value="Protein kinase-like (PK-like)"/>
    <property type="match status" value="1"/>
</dbReference>
<organism evidence="8">
    <name type="scientific">Arion vulgaris</name>
    <dbReference type="NCBI Taxonomy" id="1028688"/>
    <lineage>
        <taxon>Eukaryota</taxon>
        <taxon>Metazoa</taxon>
        <taxon>Spiralia</taxon>
        <taxon>Lophotrochozoa</taxon>
        <taxon>Mollusca</taxon>
        <taxon>Gastropoda</taxon>
        <taxon>Heterobranchia</taxon>
        <taxon>Euthyneura</taxon>
        <taxon>Panpulmonata</taxon>
        <taxon>Eupulmonata</taxon>
        <taxon>Stylommatophora</taxon>
        <taxon>Helicina</taxon>
        <taxon>Arionoidea</taxon>
        <taxon>Arionidae</taxon>
        <taxon>Arion</taxon>
    </lineage>
</organism>
<evidence type="ECO:0000313" key="8">
    <source>
        <dbReference type="EMBL" id="CEK90120.1"/>
    </source>
</evidence>
<keyword evidence="5" id="KW-0418">Kinase</keyword>
<comment type="similarity">
    <text evidence="5">Belongs to the protein kinase superfamily.</text>
</comment>
<feature type="domain" description="Protein kinase" evidence="7">
    <location>
        <begin position="41"/>
        <end position="349"/>
    </location>
</feature>
<evidence type="ECO:0000256" key="6">
    <source>
        <dbReference type="SAM" id="MobiDB-lite"/>
    </source>
</evidence>
<evidence type="ECO:0000256" key="1">
    <source>
        <dbReference type="ARBA" id="ARBA00012513"/>
    </source>
</evidence>
<name>A0A0B7BD82_9EUPU</name>
<protein>
    <recommendedName>
        <fullName evidence="1">non-specific serine/threonine protein kinase</fullName>
        <ecNumber evidence="1">2.7.11.1</ecNumber>
    </recommendedName>
</protein>
<keyword evidence="3 4" id="KW-0067">ATP-binding</keyword>
<dbReference type="AlphaFoldDB" id="A0A0B7BD82"/>